<gene>
    <name evidence="1" type="ORF">HHL17_22025</name>
</gene>
<comment type="caution">
    <text evidence="1">The sequence shown here is derived from an EMBL/GenBank/DDBJ whole genome shotgun (WGS) entry which is preliminary data.</text>
</comment>
<dbReference type="Proteomes" id="UP000583266">
    <property type="component" value="Unassembled WGS sequence"/>
</dbReference>
<evidence type="ECO:0000313" key="1">
    <source>
        <dbReference type="EMBL" id="NML39894.1"/>
    </source>
</evidence>
<proteinExistence type="predicted"/>
<sequence length="63" mass="7099">MKKKKMNAEKKLHFGKSAVAILSASQQEMLAGGAVTATMDRKCQTFDETCQTFRYTQPFCIFC</sequence>
<protein>
    <recommendedName>
        <fullName evidence="3">Class I lanthipeptide</fullName>
    </recommendedName>
</protein>
<name>A0A848GNA4_9BACT</name>
<organism evidence="1 2">
    <name type="scientific">Chitinophaga fulva</name>
    <dbReference type="NCBI Taxonomy" id="2728842"/>
    <lineage>
        <taxon>Bacteria</taxon>
        <taxon>Pseudomonadati</taxon>
        <taxon>Bacteroidota</taxon>
        <taxon>Chitinophagia</taxon>
        <taxon>Chitinophagales</taxon>
        <taxon>Chitinophagaceae</taxon>
        <taxon>Chitinophaga</taxon>
    </lineage>
</organism>
<dbReference type="EMBL" id="JABBGC010000002">
    <property type="protein sequence ID" value="NML39894.1"/>
    <property type="molecule type" value="Genomic_DNA"/>
</dbReference>
<dbReference type="NCBIfam" id="NF038153">
    <property type="entry name" value="lant_leader_L1a"/>
    <property type="match status" value="1"/>
</dbReference>
<dbReference type="InterPro" id="IPR058238">
    <property type="entry name" value="Lant_leader_dom"/>
</dbReference>
<reference evidence="1 2" key="1">
    <citation type="submission" date="2020-04" db="EMBL/GenBank/DDBJ databases">
        <title>Chitinophaga sp. G-6-1-13 sp. nov., isolated from soil.</title>
        <authorList>
            <person name="Dahal R.H."/>
            <person name="Chaudhary D.K."/>
        </authorList>
    </citation>
    <scope>NUCLEOTIDE SEQUENCE [LARGE SCALE GENOMIC DNA]</scope>
    <source>
        <strain evidence="1 2">G-6-1-13</strain>
    </source>
</reference>
<accession>A0A848GNA4</accession>
<dbReference type="RefSeq" id="WP_169226947.1">
    <property type="nucleotide sequence ID" value="NZ_JABBGC010000002.1"/>
</dbReference>
<dbReference type="AlphaFoldDB" id="A0A848GNA4"/>
<evidence type="ECO:0008006" key="3">
    <source>
        <dbReference type="Google" id="ProtNLM"/>
    </source>
</evidence>
<evidence type="ECO:0000313" key="2">
    <source>
        <dbReference type="Proteomes" id="UP000583266"/>
    </source>
</evidence>
<keyword evidence="2" id="KW-1185">Reference proteome</keyword>